<proteinExistence type="predicted"/>
<dbReference type="AlphaFoldDB" id="A0A4Y2AS40"/>
<reference evidence="1 2" key="1">
    <citation type="journal article" date="2019" name="Sci. Rep.">
        <title>Orb-weaving spider Araneus ventricosus genome elucidates the spidroin gene catalogue.</title>
        <authorList>
            <person name="Kono N."/>
            <person name="Nakamura H."/>
            <person name="Ohtoshi R."/>
            <person name="Moran D.A.P."/>
            <person name="Shinohara A."/>
            <person name="Yoshida Y."/>
            <person name="Fujiwara M."/>
            <person name="Mori M."/>
            <person name="Tomita M."/>
            <person name="Arakawa K."/>
        </authorList>
    </citation>
    <scope>NUCLEOTIDE SEQUENCE [LARGE SCALE GENOMIC DNA]</scope>
</reference>
<comment type="caution">
    <text evidence="1">The sequence shown here is derived from an EMBL/GenBank/DDBJ whole genome shotgun (WGS) entry which is preliminary data.</text>
</comment>
<dbReference type="EMBL" id="BGPR01000027">
    <property type="protein sequence ID" value="GBL81946.1"/>
    <property type="molecule type" value="Genomic_DNA"/>
</dbReference>
<protein>
    <submittedName>
        <fullName evidence="1">Uncharacterized protein</fullName>
    </submittedName>
</protein>
<name>A0A4Y2AS40_ARAVE</name>
<dbReference type="Proteomes" id="UP000499080">
    <property type="component" value="Unassembled WGS sequence"/>
</dbReference>
<organism evidence="1 2">
    <name type="scientific">Araneus ventricosus</name>
    <name type="common">Orbweaver spider</name>
    <name type="synonym">Epeira ventricosa</name>
    <dbReference type="NCBI Taxonomy" id="182803"/>
    <lineage>
        <taxon>Eukaryota</taxon>
        <taxon>Metazoa</taxon>
        <taxon>Ecdysozoa</taxon>
        <taxon>Arthropoda</taxon>
        <taxon>Chelicerata</taxon>
        <taxon>Arachnida</taxon>
        <taxon>Araneae</taxon>
        <taxon>Araneomorphae</taxon>
        <taxon>Entelegynae</taxon>
        <taxon>Araneoidea</taxon>
        <taxon>Araneidae</taxon>
        <taxon>Araneus</taxon>
    </lineage>
</organism>
<keyword evidence="2" id="KW-1185">Reference proteome</keyword>
<gene>
    <name evidence="1" type="ORF">AVEN_50531_1</name>
</gene>
<accession>A0A4Y2AS40</accession>
<sequence length="97" mass="11069">MLWCSRRPRGLARRASILPLCISGYATVYDARCASLATISCVGWTRDSEIHSQGIEYIIMTDTYRHYNIRTQAFRFPYITLPLSFAVCVSLSGGEWR</sequence>
<evidence type="ECO:0000313" key="1">
    <source>
        <dbReference type="EMBL" id="GBL81946.1"/>
    </source>
</evidence>
<evidence type="ECO:0000313" key="2">
    <source>
        <dbReference type="Proteomes" id="UP000499080"/>
    </source>
</evidence>